<evidence type="ECO:0000256" key="3">
    <source>
        <dbReference type="ARBA" id="ARBA00022801"/>
    </source>
</evidence>
<dbReference type="InterPro" id="IPR011765">
    <property type="entry name" value="Pept_M16_N"/>
</dbReference>
<evidence type="ECO:0000256" key="4">
    <source>
        <dbReference type="ARBA" id="ARBA00022833"/>
    </source>
</evidence>
<keyword evidence="5" id="KW-0482">Metalloprotease</keyword>
<comment type="caution">
    <text evidence="9">The sequence shown here is derived from an EMBL/GenBank/DDBJ whole genome shotgun (WGS) entry which is preliminary data.</text>
</comment>
<dbReference type="AlphaFoldDB" id="A0A415TC28"/>
<gene>
    <name evidence="8" type="ORF">DWY14_07000</name>
    <name evidence="9" type="ORF">DWZ34_05030</name>
</gene>
<dbReference type="EMBL" id="QRQK01000007">
    <property type="protein sequence ID" value="RHM98942.1"/>
    <property type="molecule type" value="Genomic_DNA"/>
</dbReference>
<evidence type="ECO:0000256" key="5">
    <source>
        <dbReference type="ARBA" id="ARBA00023049"/>
    </source>
</evidence>
<evidence type="ECO:0000259" key="7">
    <source>
        <dbReference type="Pfam" id="PF05193"/>
    </source>
</evidence>
<evidence type="ECO:0000259" key="6">
    <source>
        <dbReference type="Pfam" id="PF00675"/>
    </source>
</evidence>
<dbReference type="Pfam" id="PF05193">
    <property type="entry name" value="Peptidase_M16_C"/>
    <property type="match status" value="1"/>
</dbReference>
<evidence type="ECO:0000313" key="11">
    <source>
        <dbReference type="Proteomes" id="UP000285750"/>
    </source>
</evidence>
<evidence type="ECO:0000313" key="10">
    <source>
        <dbReference type="Proteomes" id="UP000285109"/>
    </source>
</evidence>
<keyword evidence="4" id="KW-0862">Zinc</keyword>
<name>A0A415TC28_9BACT</name>
<dbReference type="GO" id="GO:0046872">
    <property type="term" value="F:metal ion binding"/>
    <property type="evidence" value="ECO:0007669"/>
    <property type="project" value="InterPro"/>
</dbReference>
<dbReference type="InterPro" id="IPR007863">
    <property type="entry name" value="Peptidase_M16_C"/>
</dbReference>
<feature type="domain" description="Peptidase M16 C-terminal" evidence="7">
    <location>
        <begin position="168"/>
        <end position="344"/>
    </location>
</feature>
<dbReference type="Proteomes" id="UP000285109">
    <property type="component" value="Unassembled WGS sequence"/>
</dbReference>
<dbReference type="Gene3D" id="3.30.830.10">
    <property type="entry name" value="Metalloenzyme, LuxS/M16 peptidase-like"/>
    <property type="match status" value="2"/>
</dbReference>
<protein>
    <submittedName>
        <fullName evidence="9">Insulinase family protein</fullName>
    </submittedName>
</protein>
<dbReference type="PANTHER" id="PTHR43690:SF17">
    <property type="entry name" value="PROTEIN YHJJ"/>
    <property type="match status" value="1"/>
</dbReference>
<reference evidence="10 11" key="1">
    <citation type="submission" date="2018-08" db="EMBL/GenBank/DDBJ databases">
        <title>A genome reference for cultivated species of the human gut microbiota.</title>
        <authorList>
            <person name="Zou Y."/>
            <person name="Xue W."/>
            <person name="Luo G."/>
        </authorList>
    </citation>
    <scope>NUCLEOTIDE SEQUENCE [LARGE SCALE GENOMIC DNA]</scope>
    <source>
        <strain evidence="8 11">AF24-16AC</strain>
        <strain evidence="9 10">AF31-28B-AC</strain>
    </source>
</reference>
<keyword evidence="2" id="KW-0645">Protease</keyword>
<dbReference type="PANTHER" id="PTHR43690">
    <property type="entry name" value="NARDILYSIN"/>
    <property type="match status" value="1"/>
</dbReference>
<dbReference type="EMBL" id="QRUY01000012">
    <property type="protein sequence ID" value="RGS07991.1"/>
    <property type="molecule type" value="Genomic_DNA"/>
</dbReference>
<evidence type="ECO:0000256" key="2">
    <source>
        <dbReference type="ARBA" id="ARBA00022670"/>
    </source>
</evidence>
<dbReference type="GeneID" id="43183180"/>
<comment type="similarity">
    <text evidence="1">Belongs to the peptidase M16 family.</text>
</comment>
<dbReference type="Pfam" id="PF00675">
    <property type="entry name" value="Peptidase_M16"/>
    <property type="match status" value="1"/>
</dbReference>
<keyword evidence="3" id="KW-0378">Hydrolase</keyword>
<evidence type="ECO:0000313" key="8">
    <source>
        <dbReference type="EMBL" id="RGS07991.1"/>
    </source>
</evidence>
<dbReference type="GO" id="GO:0006508">
    <property type="term" value="P:proteolysis"/>
    <property type="evidence" value="ECO:0007669"/>
    <property type="project" value="UniProtKB-KW"/>
</dbReference>
<proteinExistence type="inferred from homology"/>
<dbReference type="SUPFAM" id="SSF63411">
    <property type="entry name" value="LuxS/MPP-like metallohydrolase"/>
    <property type="match status" value="2"/>
</dbReference>
<dbReference type="InterPro" id="IPR011249">
    <property type="entry name" value="Metalloenz_LuxS/M16"/>
</dbReference>
<organism evidence="9 10">
    <name type="scientific">Phocaeicola plebeius</name>
    <dbReference type="NCBI Taxonomy" id="310297"/>
    <lineage>
        <taxon>Bacteria</taxon>
        <taxon>Pseudomonadati</taxon>
        <taxon>Bacteroidota</taxon>
        <taxon>Bacteroidia</taxon>
        <taxon>Bacteroidales</taxon>
        <taxon>Bacteroidaceae</taxon>
        <taxon>Phocaeicola</taxon>
    </lineage>
</organism>
<feature type="domain" description="Peptidase M16 N-terminal" evidence="6">
    <location>
        <begin position="15"/>
        <end position="145"/>
    </location>
</feature>
<dbReference type="GO" id="GO:0008237">
    <property type="term" value="F:metallopeptidase activity"/>
    <property type="evidence" value="ECO:0007669"/>
    <property type="project" value="UniProtKB-KW"/>
</dbReference>
<dbReference type="InterPro" id="IPR050626">
    <property type="entry name" value="Peptidase_M16"/>
</dbReference>
<evidence type="ECO:0000313" key="9">
    <source>
        <dbReference type="EMBL" id="RHM98942.1"/>
    </source>
</evidence>
<dbReference type="RefSeq" id="WP_007557934.1">
    <property type="nucleotide sequence ID" value="NZ_CABKPU010000017.1"/>
</dbReference>
<dbReference type="Proteomes" id="UP000285750">
    <property type="component" value="Unassembled WGS sequence"/>
</dbReference>
<sequence length="412" mass="47226">MIQVNRYTLANGLRIVHNEDDSTQMVALNLLYDVGARDEDPSHTGFAHLFEHLMFGGSLHIPDYDTPVQNAGGENNAWTNNDITNYYITLPHQNVETGFWLESDRMLSLDFSPKSLEVQRQVVIEEFKQRNLNQPYGDASHLLRELAYESHPYRWPTIGKEIAHIAQATLEEVKDFFYRFYAPNNAILAVTGHISFEETIRLAEKWFGPIPARNISPRQLPAEKPQTAVRRKTVERKVPVDAIYMAFHMSNRMHPDYYVYDMITDILSNGRSSRFIQSLVQEQKLFTSIDAYISGSLDEGLLHVTGKPVEGVSLEQAEEAIWKELEKMKTVPVSEQELEKVKNRYESEQIFNNINYLNVATNLAFFELTGKAEDINEEVGKYRAVTAEQIQATSARCFVPENCSILYYKAIS</sequence>
<accession>A0A415TC28</accession>
<evidence type="ECO:0000256" key="1">
    <source>
        <dbReference type="ARBA" id="ARBA00007261"/>
    </source>
</evidence>